<name>A0A841DPU7_9ACTN</name>
<dbReference type="Proteomes" id="UP000558997">
    <property type="component" value="Unassembled WGS sequence"/>
</dbReference>
<organism evidence="4 5">
    <name type="scientific">Kribbella solani</name>
    <dbReference type="NCBI Taxonomy" id="236067"/>
    <lineage>
        <taxon>Bacteria</taxon>
        <taxon>Bacillati</taxon>
        <taxon>Actinomycetota</taxon>
        <taxon>Actinomycetes</taxon>
        <taxon>Propionibacteriales</taxon>
        <taxon>Kribbellaceae</taxon>
        <taxon>Kribbella</taxon>
    </lineage>
</organism>
<dbReference type="InterPro" id="IPR029063">
    <property type="entry name" value="SAM-dependent_MTases_sf"/>
</dbReference>
<proteinExistence type="predicted"/>
<evidence type="ECO:0000256" key="1">
    <source>
        <dbReference type="ARBA" id="ARBA00022603"/>
    </source>
</evidence>
<dbReference type="GO" id="GO:0008168">
    <property type="term" value="F:methyltransferase activity"/>
    <property type="evidence" value="ECO:0007669"/>
    <property type="project" value="UniProtKB-KW"/>
</dbReference>
<dbReference type="AlphaFoldDB" id="A0A841DPU7"/>
<dbReference type="InterPro" id="IPR041698">
    <property type="entry name" value="Methyltransf_25"/>
</dbReference>
<dbReference type="Gene3D" id="3.40.50.150">
    <property type="entry name" value="Vaccinia Virus protein VP39"/>
    <property type="match status" value="1"/>
</dbReference>
<evidence type="ECO:0000313" key="5">
    <source>
        <dbReference type="Proteomes" id="UP000558997"/>
    </source>
</evidence>
<dbReference type="PANTHER" id="PTHR44942:SF4">
    <property type="entry name" value="METHYLTRANSFERASE TYPE 11 DOMAIN-CONTAINING PROTEIN"/>
    <property type="match status" value="1"/>
</dbReference>
<keyword evidence="1 4" id="KW-0489">Methyltransferase</keyword>
<dbReference type="SUPFAM" id="SSF53335">
    <property type="entry name" value="S-adenosyl-L-methionine-dependent methyltransferases"/>
    <property type="match status" value="1"/>
</dbReference>
<keyword evidence="5" id="KW-1185">Reference proteome</keyword>
<dbReference type="CDD" id="cd02440">
    <property type="entry name" value="AdoMet_MTases"/>
    <property type="match status" value="1"/>
</dbReference>
<dbReference type="InterPro" id="IPR051052">
    <property type="entry name" value="Diverse_substrate_MTase"/>
</dbReference>
<keyword evidence="2 4" id="KW-0808">Transferase</keyword>
<dbReference type="PANTHER" id="PTHR44942">
    <property type="entry name" value="METHYLTRANSF_11 DOMAIN-CONTAINING PROTEIN"/>
    <property type="match status" value="1"/>
</dbReference>
<dbReference type="Pfam" id="PF13649">
    <property type="entry name" value="Methyltransf_25"/>
    <property type="match status" value="1"/>
</dbReference>
<dbReference type="GO" id="GO:0032259">
    <property type="term" value="P:methylation"/>
    <property type="evidence" value="ECO:0007669"/>
    <property type="project" value="UniProtKB-KW"/>
</dbReference>
<dbReference type="RefSeq" id="WP_184833366.1">
    <property type="nucleotide sequence ID" value="NZ_BAAAVN010000001.1"/>
</dbReference>
<evidence type="ECO:0000313" key="4">
    <source>
        <dbReference type="EMBL" id="MBB5978786.1"/>
    </source>
</evidence>
<feature type="domain" description="Methyltransferase" evidence="3">
    <location>
        <begin position="42"/>
        <end position="130"/>
    </location>
</feature>
<evidence type="ECO:0000256" key="2">
    <source>
        <dbReference type="ARBA" id="ARBA00022679"/>
    </source>
</evidence>
<sequence>MTELAATFQYEAVAAAYQYRPPYPDEVFDRLEGLIGDEPRRVLDIGAGEGAIARPLAPRVEWVDAIDFSQRMVDAGRRRPGGDRPNLSWQVSPIETADLDGPYALVTAGASIHWMPWAETFARIVPHLTPKAQLVVIEHGAVDEPWLGELLPILERHSRKKNHDPSFSVVDAIRDRGLLELTGTARTARVTYRQSVADYIEKLHSTSSLARDLMTADEAVAFDQSVEQTLRPYAHDGVLDLSIEAQLSWGRPIQQPGPADTAAPERSA</sequence>
<protein>
    <submittedName>
        <fullName evidence="4">Trans-aconitate methyltransferase</fullName>
    </submittedName>
</protein>
<gene>
    <name evidence="4" type="ORF">HDA44_002127</name>
</gene>
<evidence type="ECO:0000259" key="3">
    <source>
        <dbReference type="Pfam" id="PF13649"/>
    </source>
</evidence>
<comment type="caution">
    <text evidence="4">The sequence shown here is derived from an EMBL/GenBank/DDBJ whole genome shotgun (WGS) entry which is preliminary data.</text>
</comment>
<accession>A0A841DPU7</accession>
<dbReference type="EMBL" id="JACHNF010000001">
    <property type="protein sequence ID" value="MBB5978786.1"/>
    <property type="molecule type" value="Genomic_DNA"/>
</dbReference>
<reference evidence="4 5" key="1">
    <citation type="submission" date="2020-08" db="EMBL/GenBank/DDBJ databases">
        <title>Sequencing the genomes of 1000 actinobacteria strains.</title>
        <authorList>
            <person name="Klenk H.-P."/>
        </authorList>
    </citation>
    <scope>NUCLEOTIDE SEQUENCE [LARGE SCALE GENOMIC DNA]</scope>
    <source>
        <strain evidence="4 5">DSM 17294</strain>
    </source>
</reference>